<evidence type="ECO:0000313" key="10">
    <source>
        <dbReference type="Proteomes" id="UP000799771"/>
    </source>
</evidence>
<keyword evidence="4 7" id="KW-0472">Membrane</keyword>
<dbReference type="InterPro" id="IPR049326">
    <property type="entry name" value="Rhodopsin_dom_fungi"/>
</dbReference>
<proteinExistence type="inferred from homology"/>
<dbReference type="Proteomes" id="UP000799771">
    <property type="component" value="Unassembled WGS sequence"/>
</dbReference>
<organism evidence="9 10">
    <name type="scientific">Dothidotthia symphoricarpi CBS 119687</name>
    <dbReference type="NCBI Taxonomy" id="1392245"/>
    <lineage>
        <taxon>Eukaryota</taxon>
        <taxon>Fungi</taxon>
        <taxon>Dikarya</taxon>
        <taxon>Ascomycota</taxon>
        <taxon>Pezizomycotina</taxon>
        <taxon>Dothideomycetes</taxon>
        <taxon>Pleosporomycetidae</taxon>
        <taxon>Pleosporales</taxon>
        <taxon>Dothidotthiaceae</taxon>
        <taxon>Dothidotthia</taxon>
    </lineage>
</organism>
<dbReference type="Pfam" id="PF20684">
    <property type="entry name" value="Fung_rhodopsin"/>
    <property type="match status" value="1"/>
</dbReference>
<feature type="transmembrane region" description="Helical" evidence="7">
    <location>
        <begin position="26"/>
        <end position="48"/>
    </location>
</feature>
<evidence type="ECO:0000256" key="2">
    <source>
        <dbReference type="ARBA" id="ARBA00022692"/>
    </source>
</evidence>
<reference evidence="9" key="1">
    <citation type="journal article" date="2020" name="Stud. Mycol.">
        <title>101 Dothideomycetes genomes: a test case for predicting lifestyles and emergence of pathogens.</title>
        <authorList>
            <person name="Haridas S."/>
            <person name="Albert R."/>
            <person name="Binder M."/>
            <person name="Bloem J."/>
            <person name="Labutti K."/>
            <person name="Salamov A."/>
            <person name="Andreopoulos B."/>
            <person name="Baker S."/>
            <person name="Barry K."/>
            <person name="Bills G."/>
            <person name="Bluhm B."/>
            <person name="Cannon C."/>
            <person name="Castanera R."/>
            <person name="Culley D."/>
            <person name="Daum C."/>
            <person name="Ezra D."/>
            <person name="Gonzalez J."/>
            <person name="Henrissat B."/>
            <person name="Kuo A."/>
            <person name="Liang C."/>
            <person name="Lipzen A."/>
            <person name="Lutzoni F."/>
            <person name="Magnuson J."/>
            <person name="Mondo S."/>
            <person name="Nolan M."/>
            <person name="Ohm R."/>
            <person name="Pangilinan J."/>
            <person name="Park H.-J."/>
            <person name="Ramirez L."/>
            <person name="Alfaro M."/>
            <person name="Sun H."/>
            <person name="Tritt A."/>
            <person name="Yoshinaga Y."/>
            <person name="Zwiers L.-H."/>
            <person name="Turgeon B."/>
            <person name="Goodwin S."/>
            <person name="Spatafora J."/>
            <person name="Crous P."/>
            <person name="Grigoriev I."/>
        </authorList>
    </citation>
    <scope>NUCLEOTIDE SEQUENCE</scope>
    <source>
        <strain evidence="9">CBS 119687</strain>
    </source>
</reference>
<evidence type="ECO:0000256" key="1">
    <source>
        <dbReference type="ARBA" id="ARBA00004141"/>
    </source>
</evidence>
<dbReference type="PANTHER" id="PTHR33048:SF129">
    <property type="entry name" value="INTEGRAL MEMBRANE PROTEIN-RELATED"/>
    <property type="match status" value="1"/>
</dbReference>
<feature type="transmembrane region" description="Helical" evidence="7">
    <location>
        <begin position="186"/>
        <end position="211"/>
    </location>
</feature>
<dbReference type="OrthoDB" id="4525788at2759"/>
<keyword evidence="3 7" id="KW-1133">Transmembrane helix</keyword>
<evidence type="ECO:0000256" key="6">
    <source>
        <dbReference type="SAM" id="MobiDB-lite"/>
    </source>
</evidence>
<feature type="domain" description="Rhodopsin" evidence="8">
    <location>
        <begin position="44"/>
        <end position="287"/>
    </location>
</feature>
<keyword evidence="10" id="KW-1185">Reference proteome</keyword>
<keyword evidence="2 7" id="KW-0812">Transmembrane</keyword>
<dbReference type="AlphaFoldDB" id="A0A6A6ALY4"/>
<evidence type="ECO:0000259" key="8">
    <source>
        <dbReference type="Pfam" id="PF20684"/>
    </source>
</evidence>
<feature type="compositionally biased region" description="Polar residues" evidence="6">
    <location>
        <begin position="433"/>
        <end position="447"/>
    </location>
</feature>
<name>A0A6A6ALY4_9PLEO</name>
<accession>A0A6A6ALY4</accession>
<evidence type="ECO:0000313" key="9">
    <source>
        <dbReference type="EMBL" id="KAF2132138.1"/>
    </source>
</evidence>
<feature type="region of interest" description="Disordered" evidence="6">
    <location>
        <begin position="396"/>
        <end position="473"/>
    </location>
</feature>
<dbReference type="RefSeq" id="XP_033526525.1">
    <property type="nucleotide sequence ID" value="XM_033670197.1"/>
</dbReference>
<evidence type="ECO:0000256" key="3">
    <source>
        <dbReference type="ARBA" id="ARBA00022989"/>
    </source>
</evidence>
<feature type="transmembrane region" description="Helical" evidence="7">
    <location>
        <begin position="60"/>
        <end position="84"/>
    </location>
</feature>
<feature type="compositionally biased region" description="Basic and acidic residues" evidence="6">
    <location>
        <begin position="448"/>
        <end position="473"/>
    </location>
</feature>
<evidence type="ECO:0000256" key="7">
    <source>
        <dbReference type="SAM" id="Phobius"/>
    </source>
</evidence>
<comment type="subcellular location">
    <subcellularLocation>
        <location evidence="1">Membrane</location>
        <topology evidence="1">Multi-pass membrane protein</topology>
    </subcellularLocation>
</comment>
<dbReference type="PANTHER" id="PTHR33048">
    <property type="entry name" value="PTH11-LIKE INTEGRAL MEMBRANE PROTEIN (AFU_ORTHOLOGUE AFUA_5G11245)"/>
    <property type="match status" value="1"/>
</dbReference>
<feature type="transmembrane region" description="Helical" evidence="7">
    <location>
        <begin position="104"/>
        <end position="127"/>
    </location>
</feature>
<comment type="similarity">
    <text evidence="5">Belongs to the SAT4 family.</text>
</comment>
<evidence type="ECO:0000256" key="4">
    <source>
        <dbReference type="ARBA" id="ARBA00023136"/>
    </source>
</evidence>
<sequence>MRLPPIAVILTWPNPNYVNPETRGDALLIVNSIFISLTIIVVALRLYTRLVIKRWLGIDDVFILLALFFTIGLTAVVLVANQSYGWDRHVYDIEFYKLEPTSKIAMAAKIVFTAAATFTRLSLHCLYYRLVQDSGMTWFKWIVHANVAYSLAIFVSYTFIAIFLCTPIENYWKLDAPADSCLDEGIATLVCGIISTVADFVTAVTPIPVIMGLHMPLRQRFGAAFLFALGVIVTIAGIIRTWYIYKSLMVEDDTTWYAYPLWIAAAVEVDLGVICASAPALRPLLARISFSPPGSLSPNIVPIYNKPTERSSARCKEPTTCSSRSFSKNSKLASTLSSNVTTQGSISIPLASVLSSKRRSGVVSSAPELSQDRGKSYEMKPWNPWDDVERGILSHRPERENSEPYRSSQDVILETEEEARPGAESKSLWSWGRTRSSADTEAGTTIMRTEEFEVRNERSEHREHRHGVKEDRH</sequence>
<protein>
    <recommendedName>
        <fullName evidence="8">Rhodopsin domain-containing protein</fullName>
    </recommendedName>
</protein>
<evidence type="ECO:0000256" key="5">
    <source>
        <dbReference type="ARBA" id="ARBA00038359"/>
    </source>
</evidence>
<dbReference type="EMBL" id="ML977501">
    <property type="protein sequence ID" value="KAF2132138.1"/>
    <property type="molecule type" value="Genomic_DNA"/>
</dbReference>
<feature type="transmembrane region" description="Helical" evidence="7">
    <location>
        <begin position="257"/>
        <end position="281"/>
    </location>
</feature>
<feature type="transmembrane region" description="Helical" evidence="7">
    <location>
        <begin position="147"/>
        <end position="166"/>
    </location>
</feature>
<dbReference type="InterPro" id="IPR052337">
    <property type="entry name" value="SAT4-like"/>
</dbReference>
<feature type="transmembrane region" description="Helical" evidence="7">
    <location>
        <begin position="223"/>
        <end position="245"/>
    </location>
</feature>
<dbReference type="GO" id="GO:0016020">
    <property type="term" value="C:membrane"/>
    <property type="evidence" value="ECO:0007669"/>
    <property type="project" value="UniProtKB-SubCell"/>
</dbReference>
<gene>
    <name evidence="9" type="ORF">P153DRAFT_383028</name>
</gene>
<dbReference type="GeneID" id="54410629"/>